<gene>
    <name evidence="1" type="ORF">FCS21_06860</name>
</gene>
<sequence length="77" mass="8352">MATITTNDINKVQLEISSDLLANLLNSGLLHCGDCKCLNANAKNVIWHNLLARSTNTNSHTTNTLNASNNEEEILCA</sequence>
<reference evidence="1 2" key="1">
    <citation type="submission" date="2019-05" db="EMBL/GenBank/DDBJ databases">
        <title>Colwellia ponticola sp. nov., isolated from seawater.</title>
        <authorList>
            <person name="Yoon J.-H."/>
        </authorList>
    </citation>
    <scope>NUCLEOTIDE SEQUENCE [LARGE SCALE GENOMIC DNA]</scope>
    <source>
        <strain evidence="1 2">OISW-25</strain>
    </source>
</reference>
<dbReference type="RefSeq" id="WP_138621769.1">
    <property type="nucleotide sequence ID" value="NZ_SZVP01000004.1"/>
</dbReference>
<proteinExistence type="predicted"/>
<comment type="caution">
    <text evidence="1">The sequence shown here is derived from an EMBL/GenBank/DDBJ whole genome shotgun (WGS) entry which is preliminary data.</text>
</comment>
<dbReference type="AlphaFoldDB" id="A0A8H2JMY7"/>
<accession>A0A8H2JMY7</accession>
<evidence type="ECO:0000313" key="1">
    <source>
        <dbReference type="EMBL" id="TMM46035.1"/>
    </source>
</evidence>
<dbReference type="EMBL" id="SZVP01000004">
    <property type="protein sequence ID" value="TMM46035.1"/>
    <property type="molecule type" value="Genomic_DNA"/>
</dbReference>
<keyword evidence="2" id="KW-1185">Reference proteome</keyword>
<protein>
    <submittedName>
        <fullName evidence="1">Uncharacterized protein</fullName>
    </submittedName>
</protein>
<evidence type="ECO:0000313" key="2">
    <source>
        <dbReference type="Proteomes" id="UP000307702"/>
    </source>
</evidence>
<name>A0A8H2JMY7_9GAMM</name>
<organism evidence="1 2">
    <name type="scientific">Colwellia ponticola</name>
    <dbReference type="NCBI Taxonomy" id="2304625"/>
    <lineage>
        <taxon>Bacteria</taxon>
        <taxon>Pseudomonadati</taxon>
        <taxon>Pseudomonadota</taxon>
        <taxon>Gammaproteobacteria</taxon>
        <taxon>Alteromonadales</taxon>
        <taxon>Colwelliaceae</taxon>
        <taxon>Colwellia</taxon>
    </lineage>
</organism>
<dbReference type="Proteomes" id="UP000307702">
    <property type="component" value="Unassembled WGS sequence"/>
</dbReference>